<dbReference type="GO" id="GO:0016811">
    <property type="term" value="F:hydrolase activity, acting on carbon-nitrogen (but not peptide) bonds, in linear amides"/>
    <property type="evidence" value="ECO:0007669"/>
    <property type="project" value="TreeGrafter"/>
</dbReference>
<dbReference type="InterPro" id="IPR024078">
    <property type="entry name" value="LmbE-like_dom_sf"/>
</dbReference>
<reference evidence="1" key="1">
    <citation type="submission" date="2019-08" db="EMBL/GenBank/DDBJ databases">
        <authorList>
            <person name="Kucharzyk K."/>
            <person name="Murdoch R.W."/>
            <person name="Higgins S."/>
            <person name="Loffler F."/>
        </authorList>
    </citation>
    <scope>NUCLEOTIDE SEQUENCE</scope>
</reference>
<dbReference type="PANTHER" id="PTHR12993">
    <property type="entry name" value="N-ACETYLGLUCOSAMINYL-PHOSPHATIDYLINOSITOL DE-N-ACETYLASE-RELATED"/>
    <property type="match status" value="1"/>
</dbReference>
<dbReference type="SUPFAM" id="SSF102588">
    <property type="entry name" value="LmbE-like"/>
    <property type="match status" value="1"/>
</dbReference>
<proteinExistence type="predicted"/>
<accession>A0A644VHA1</accession>
<dbReference type="PANTHER" id="PTHR12993:SF30">
    <property type="entry name" value="N-ACETYL-ALPHA-D-GLUCOSAMINYL L-MALATE DEACETYLASE 1"/>
    <property type="match status" value="1"/>
</dbReference>
<keyword evidence="1" id="KW-0378">Hydrolase</keyword>
<gene>
    <name evidence="1" type="primary">bshB1_4</name>
    <name evidence="1" type="ORF">SDC9_36048</name>
</gene>
<organism evidence="1">
    <name type="scientific">bioreactor metagenome</name>
    <dbReference type="NCBI Taxonomy" id="1076179"/>
    <lineage>
        <taxon>unclassified sequences</taxon>
        <taxon>metagenomes</taxon>
        <taxon>ecological metagenomes</taxon>
    </lineage>
</organism>
<evidence type="ECO:0000313" key="1">
    <source>
        <dbReference type="EMBL" id="MPL90003.1"/>
    </source>
</evidence>
<dbReference type="EMBL" id="VSSQ01000292">
    <property type="protein sequence ID" value="MPL90003.1"/>
    <property type="molecule type" value="Genomic_DNA"/>
</dbReference>
<dbReference type="Pfam" id="PF02585">
    <property type="entry name" value="PIG-L"/>
    <property type="match status" value="1"/>
</dbReference>
<name>A0A644VHA1_9ZZZZ</name>
<dbReference type="EC" id="3.5.1.-" evidence="1"/>
<comment type="caution">
    <text evidence="1">The sequence shown here is derived from an EMBL/GenBank/DDBJ whole genome shotgun (WGS) entry which is preliminary data.</text>
</comment>
<dbReference type="AlphaFoldDB" id="A0A644VHA1"/>
<dbReference type="InterPro" id="IPR003737">
    <property type="entry name" value="GlcNAc_PI_deacetylase-related"/>
</dbReference>
<sequence>MKTGKNILIIAPHPDDEVLGCGGVMAKYAGNGNKVFVLIMTRGTPKLYGHERIENVRREAKAAQRIIGVEETRFLDFPAPELDTVSLAEMARAIEKILKELQINILFLPHNGDIHNDHKVVFNAAMVAARPINNYTVKEIYCFETLSETEWAHPFSNDVFIPNFFVDISDFFQTKIEAMKCFKSQLRDYPSSRSLEALEALSRFRGSTVGYHYAEAFMIIRIIE</sequence>
<protein>
    <submittedName>
        <fullName evidence="1">N-acetyl-alpha-D-glucosaminyl L-malate deacetylase 1</fullName>
        <ecNumber evidence="1">3.5.1.-</ecNumber>
    </submittedName>
</protein>
<dbReference type="Gene3D" id="3.40.50.10320">
    <property type="entry name" value="LmbE-like"/>
    <property type="match status" value="1"/>
</dbReference>